<dbReference type="SUPFAM" id="SSF63418">
    <property type="entry name" value="MurE/MurF N-terminal domain"/>
    <property type="match status" value="1"/>
</dbReference>
<evidence type="ECO:0000256" key="18">
    <source>
        <dbReference type="ARBA" id="ARBA00081560"/>
    </source>
</evidence>
<evidence type="ECO:0000256" key="17">
    <source>
        <dbReference type="ARBA" id="ARBA00076158"/>
    </source>
</evidence>
<feature type="binding site" evidence="19">
    <location>
        <position position="150"/>
    </location>
    <ligand>
        <name>UDP-N-acetyl-alpha-D-muramoyl-L-alanyl-D-glutamate</name>
        <dbReference type="ChEBI" id="CHEBI:83900"/>
    </ligand>
</feature>
<dbReference type="Gene3D" id="3.40.1190.10">
    <property type="entry name" value="Mur-like, catalytic domain"/>
    <property type="match status" value="1"/>
</dbReference>
<dbReference type="PROSITE" id="PS01011">
    <property type="entry name" value="FOLYLPOLYGLU_SYNT_1"/>
    <property type="match status" value="1"/>
</dbReference>
<evidence type="ECO:0000256" key="7">
    <source>
        <dbReference type="ARBA" id="ARBA00022840"/>
    </source>
</evidence>
<keyword evidence="8 19" id="KW-0133">Cell shape</keyword>
<comment type="similarity">
    <text evidence="2 19">Belongs to the MurCDEF family. MurE subfamily.</text>
</comment>
<evidence type="ECO:0000256" key="6">
    <source>
        <dbReference type="ARBA" id="ARBA00022741"/>
    </source>
</evidence>
<keyword evidence="11 19" id="KW-0961">Cell wall biogenesis/degradation</keyword>
<evidence type="ECO:0000256" key="1">
    <source>
        <dbReference type="ARBA" id="ARBA00004752"/>
    </source>
</evidence>
<evidence type="ECO:0000256" key="4">
    <source>
        <dbReference type="ARBA" id="ARBA00022598"/>
    </source>
</evidence>
<feature type="binding site" evidence="19">
    <location>
        <position position="186"/>
    </location>
    <ligand>
        <name>UDP-N-acetyl-alpha-D-muramoyl-L-alanyl-D-glutamate</name>
        <dbReference type="ChEBI" id="CHEBI:83900"/>
    </ligand>
</feature>
<evidence type="ECO:0000256" key="2">
    <source>
        <dbReference type="ARBA" id="ARBA00005898"/>
    </source>
</evidence>
<dbReference type="InterPro" id="IPR018109">
    <property type="entry name" value="Folylpolyglutamate_synth_CS"/>
</dbReference>
<evidence type="ECO:0000256" key="19">
    <source>
        <dbReference type="HAMAP-Rule" id="MF_00208"/>
    </source>
</evidence>
<evidence type="ECO:0000256" key="10">
    <source>
        <dbReference type="ARBA" id="ARBA00023306"/>
    </source>
</evidence>
<evidence type="ECO:0000256" key="12">
    <source>
        <dbReference type="ARBA" id="ARBA00050251"/>
    </source>
</evidence>
<dbReference type="InterPro" id="IPR013221">
    <property type="entry name" value="Mur_ligase_cen"/>
</dbReference>
<dbReference type="InterPro" id="IPR004101">
    <property type="entry name" value="Mur_ligase_C"/>
</dbReference>
<dbReference type="FunFam" id="3.90.190.20:FF:000006">
    <property type="entry name" value="UDP-N-acetylmuramoyl-L-alanyl-D-glutamate--2,6-diaminopimelate ligase"/>
    <property type="match status" value="1"/>
</dbReference>
<dbReference type="GO" id="GO:0000287">
    <property type="term" value="F:magnesium ion binding"/>
    <property type="evidence" value="ECO:0007669"/>
    <property type="project" value="UniProtKB-UniRule"/>
</dbReference>
<keyword evidence="9 19" id="KW-0573">Peptidoglycan synthesis</keyword>
<feature type="binding site" evidence="19">
    <location>
        <position position="462"/>
    </location>
    <ligand>
        <name>meso-2,6-diaminopimelate</name>
        <dbReference type="ChEBI" id="CHEBI:57791"/>
    </ligand>
</feature>
<evidence type="ECO:0000256" key="11">
    <source>
        <dbReference type="ARBA" id="ARBA00023316"/>
    </source>
</evidence>
<gene>
    <name evidence="19" type="primary">murE</name>
    <name evidence="24" type="ORF">SAMN04488053_101244</name>
</gene>
<dbReference type="GO" id="GO:0009252">
    <property type="term" value="P:peptidoglycan biosynthetic process"/>
    <property type="evidence" value="ECO:0007669"/>
    <property type="project" value="UniProtKB-UniRule"/>
</dbReference>
<comment type="catalytic activity">
    <reaction evidence="12 19">
        <text>UDP-N-acetyl-alpha-D-muramoyl-L-alanyl-D-glutamate + meso-2,6-diaminopimelate + ATP = UDP-N-acetyl-alpha-D-muramoyl-L-alanyl-gamma-D-glutamyl-meso-2,6-diaminopimelate + ADP + phosphate + H(+)</text>
        <dbReference type="Rhea" id="RHEA:23676"/>
        <dbReference type="ChEBI" id="CHEBI:15378"/>
        <dbReference type="ChEBI" id="CHEBI:30616"/>
        <dbReference type="ChEBI" id="CHEBI:43474"/>
        <dbReference type="ChEBI" id="CHEBI:57791"/>
        <dbReference type="ChEBI" id="CHEBI:83900"/>
        <dbReference type="ChEBI" id="CHEBI:83905"/>
        <dbReference type="ChEBI" id="CHEBI:456216"/>
        <dbReference type="EC" id="6.3.2.13"/>
    </reaction>
</comment>
<evidence type="ECO:0000256" key="9">
    <source>
        <dbReference type="ARBA" id="ARBA00022984"/>
    </source>
</evidence>
<dbReference type="InterPro" id="IPR035911">
    <property type="entry name" value="MurE/MurF_N"/>
</dbReference>
<evidence type="ECO:0000259" key="21">
    <source>
        <dbReference type="Pfam" id="PF01225"/>
    </source>
</evidence>
<keyword evidence="4 19" id="KW-0436">Ligase</keyword>
<comment type="caution">
    <text evidence="19">Lacks conserved residue(s) required for the propagation of feature annotation.</text>
</comment>
<evidence type="ECO:0000256" key="3">
    <source>
        <dbReference type="ARBA" id="ARBA00022490"/>
    </source>
</evidence>
<evidence type="ECO:0000256" key="15">
    <source>
        <dbReference type="ARBA" id="ARBA00072883"/>
    </source>
</evidence>
<dbReference type="InterPro" id="IPR036565">
    <property type="entry name" value="Mur-like_cat_sf"/>
</dbReference>
<dbReference type="InterPro" id="IPR005761">
    <property type="entry name" value="UDP-N-AcMur-Glu-dNH2Pim_ligase"/>
</dbReference>
<feature type="modified residue" description="N6-carboxylysine" evidence="19">
    <location>
        <position position="218"/>
    </location>
</feature>
<evidence type="ECO:0000259" key="23">
    <source>
        <dbReference type="Pfam" id="PF08245"/>
    </source>
</evidence>
<evidence type="ECO:0000256" key="14">
    <source>
        <dbReference type="ARBA" id="ARBA00066633"/>
    </source>
</evidence>
<feature type="domain" description="Mur ligase central" evidence="23">
    <location>
        <begin position="107"/>
        <end position="312"/>
    </location>
</feature>
<evidence type="ECO:0000256" key="16">
    <source>
        <dbReference type="ARBA" id="ARBA00075482"/>
    </source>
</evidence>
<evidence type="ECO:0000256" key="8">
    <source>
        <dbReference type="ARBA" id="ARBA00022960"/>
    </source>
</evidence>
<sequence>MKSLHNLADNLPLMELSQEKDVTVYGMKMDHREIEHGDIFFCVPGFTVDGHNFAEDAVKNGAAALVTDRWLNVSVPVLKVPDVRRAMALLSAVFYEHPSSDMHLIGVTGTNGKTSVTHFIEQMLAKLKINTGIIGTMYTKYNEKIIPSKNTTPESLILQQLLAEMRDADTDTVAMEVSSHSLANGRIHGTQFNTAIFTNLSQDHLDYHVTMKDYARAKSLLFAQLGSSFNRNPQAVSIINIDDEYADIMMEASAAPVITYGMTDNAMIRAENVRLTPTGSVFKFSAQGITKEVSLKLPGRFSVYNALAAAAALYVRGYEWEKLLPLLSDLTGVSGRFEPVMSNASVHVIVDYAHTPDSLQNVLETIKDLAEKKIYVVVGCGGDRDKTKRPVMAGIAERYADFVYLTSDNPRTEDPALILDEMAAGVEGSAYEVIEDRKEAIYKAVMQAGPEDVILIAGKGHETYQEIGKERFDFNDKAVAEQALKEWK</sequence>
<reference evidence="25" key="1">
    <citation type="submission" date="2016-10" db="EMBL/GenBank/DDBJ databases">
        <authorList>
            <person name="Varghese N."/>
            <person name="Submissions S."/>
        </authorList>
    </citation>
    <scope>NUCLEOTIDE SEQUENCE [LARGE SCALE GENOMIC DNA]</scope>
    <source>
        <strain evidence="25">CGMCC 1.10369</strain>
    </source>
</reference>
<dbReference type="GO" id="GO:0008765">
    <property type="term" value="F:UDP-N-acetylmuramoylalanyl-D-glutamate-2,6-diaminopimelate ligase activity"/>
    <property type="evidence" value="ECO:0007669"/>
    <property type="project" value="UniProtKB-UniRule"/>
</dbReference>
<dbReference type="GO" id="GO:0005524">
    <property type="term" value="F:ATP binding"/>
    <property type="evidence" value="ECO:0007669"/>
    <property type="project" value="UniProtKB-UniRule"/>
</dbReference>
<comment type="PTM">
    <text evidence="19">Carboxylation is probably crucial for Mg(2+) binding and, consequently, for the gamma-phosphate positioning of ATP.</text>
</comment>
<evidence type="ECO:0000256" key="5">
    <source>
        <dbReference type="ARBA" id="ARBA00022618"/>
    </source>
</evidence>
<keyword evidence="3 19" id="KW-0963">Cytoplasm</keyword>
<dbReference type="OrthoDB" id="9800958at2"/>
<dbReference type="EC" id="6.3.2.13" evidence="14 19"/>
<keyword evidence="10 19" id="KW-0131">Cell cycle</keyword>
<name>A0A1G9ZUU8_9BACI</name>
<dbReference type="SUPFAM" id="SSF53623">
    <property type="entry name" value="MurD-like peptide ligases, catalytic domain"/>
    <property type="match status" value="1"/>
</dbReference>
<dbReference type="Pfam" id="PF08245">
    <property type="entry name" value="Mur_ligase_M"/>
    <property type="match status" value="1"/>
</dbReference>
<dbReference type="AlphaFoldDB" id="A0A1G9ZUU8"/>
<evidence type="ECO:0000256" key="20">
    <source>
        <dbReference type="RuleBase" id="RU004135"/>
    </source>
</evidence>
<dbReference type="Pfam" id="PF02875">
    <property type="entry name" value="Mur_ligase_C"/>
    <property type="match status" value="1"/>
</dbReference>
<feature type="binding site" evidence="19">
    <location>
        <position position="384"/>
    </location>
    <ligand>
        <name>meso-2,6-diaminopimelate</name>
        <dbReference type="ChEBI" id="CHEBI:57791"/>
    </ligand>
</feature>
<dbReference type="GO" id="GO:0005737">
    <property type="term" value="C:cytoplasm"/>
    <property type="evidence" value="ECO:0007669"/>
    <property type="project" value="UniProtKB-SubCell"/>
</dbReference>
<dbReference type="GO" id="GO:0008360">
    <property type="term" value="P:regulation of cell shape"/>
    <property type="evidence" value="ECO:0007669"/>
    <property type="project" value="UniProtKB-KW"/>
</dbReference>
<dbReference type="PANTHER" id="PTHR23135">
    <property type="entry name" value="MUR LIGASE FAMILY MEMBER"/>
    <property type="match status" value="1"/>
</dbReference>
<keyword evidence="25" id="KW-1185">Reference proteome</keyword>
<feature type="binding site" evidence="19">
    <location>
        <position position="178"/>
    </location>
    <ligand>
        <name>UDP-N-acetyl-alpha-D-muramoyl-L-alanyl-D-glutamate</name>
        <dbReference type="ChEBI" id="CHEBI:83900"/>
    </ligand>
</feature>
<proteinExistence type="inferred from homology"/>
<keyword evidence="19" id="KW-0460">Magnesium</keyword>
<dbReference type="Pfam" id="PF01225">
    <property type="entry name" value="Mur_ligase"/>
    <property type="match status" value="1"/>
</dbReference>
<dbReference type="RefSeq" id="WP_090839777.1">
    <property type="nucleotide sequence ID" value="NZ_FNIL01000001.1"/>
</dbReference>
<feature type="short sequence motif" description="Meso-diaminopimelate recognition motif" evidence="19">
    <location>
        <begin position="408"/>
        <end position="411"/>
    </location>
</feature>
<organism evidence="24 25">
    <name type="scientific">Alkalicoccus daliensis</name>
    <dbReference type="NCBI Taxonomy" id="745820"/>
    <lineage>
        <taxon>Bacteria</taxon>
        <taxon>Bacillati</taxon>
        <taxon>Bacillota</taxon>
        <taxon>Bacilli</taxon>
        <taxon>Bacillales</taxon>
        <taxon>Bacillaceae</taxon>
        <taxon>Alkalicoccus</taxon>
    </lineage>
</organism>
<dbReference type="PANTHER" id="PTHR23135:SF4">
    <property type="entry name" value="UDP-N-ACETYLMURAMOYL-L-ALANYL-D-GLUTAMATE--2,6-DIAMINOPIMELATE LIGASE MURE HOMOLOG, CHLOROPLASTIC"/>
    <property type="match status" value="1"/>
</dbReference>
<keyword evidence="6 19" id="KW-0547">Nucleotide-binding</keyword>
<keyword evidence="5 19" id="KW-0132">Cell division</keyword>
<dbReference type="UniPathway" id="UPA00219"/>
<feature type="domain" description="Mur ligase C-terminal" evidence="22">
    <location>
        <begin position="335"/>
        <end position="460"/>
    </location>
</feature>
<dbReference type="Gene3D" id="3.90.190.20">
    <property type="entry name" value="Mur ligase, C-terminal domain"/>
    <property type="match status" value="1"/>
</dbReference>
<comment type="subcellular location">
    <subcellularLocation>
        <location evidence="19 20">Cytoplasm</location>
    </subcellularLocation>
</comment>
<dbReference type="NCBIfam" id="NF001124">
    <property type="entry name" value="PRK00139.1-2"/>
    <property type="match status" value="1"/>
</dbReference>
<dbReference type="Gene3D" id="3.40.1390.10">
    <property type="entry name" value="MurE/MurF, N-terminal domain"/>
    <property type="match status" value="1"/>
</dbReference>
<evidence type="ECO:0000313" key="25">
    <source>
        <dbReference type="Proteomes" id="UP000198778"/>
    </source>
</evidence>
<keyword evidence="7 19" id="KW-0067">ATP-binding</keyword>
<comment type="function">
    <text evidence="13 19">Catalyzes the addition of meso-diaminopimelic acid to the nucleotide precursor UDP-N-acetylmuramoyl-L-alanyl-D-glutamate (UMAG) in the biosynthesis of bacterial cell-wall peptidoglycan.</text>
</comment>
<accession>A0A1G9ZUU8</accession>
<evidence type="ECO:0000256" key="13">
    <source>
        <dbReference type="ARBA" id="ARBA00056782"/>
    </source>
</evidence>
<dbReference type="GO" id="GO:0051301">
    <property type="term" value="P:cell division"/>
    <property type="evidence" value="ECO:0007669"/>
    <property type="project" value="UniProtKB-KW"/>
</dbReference>
<dbReference type="NCBIfam" id="NF001126">
    <property type="entry name" value="PRK00139.1-4"/>
    <property type="match status" value="1"/>
</dbReference>
<evidence type="ECO:0000313" key="24">
    <source>
        <dbReference type="EMBL" id="SDN24954.1"/>
    </source>
</evidence>
<evidence type="ECO:0000259" key="22">
    <source>
        <dbReference type="Pfam" id="PF02875"/>
    </source>
</evidence>
<comment type="pathway">
    <text evidence="1 19 20">Cell wall biogenesis; peptidoglycan biosynthesis.</text>
</comment>
<dbReference type="NCBIfam" id="TIGR01085">
    <property type="entry name" value="murE"/>
    <property type="match status" value="1"/>
</dbReference>
<dbReference type="HAMAP" id="MF_00208">
    <property type="entry name" value="MurE"/>
    <property type="match status" value="1"/>
</dbReference>
<feature type="domain" description="Mur ligase N-terminal catalytic" evidence="21">
    <location>
        <begin position="24"/>
        <end position="94"/>
    </location>
</feature>
<dbReference type="Proteomes" id="UP000198778">
    <property type="component" value="Unassembled WGS sequence"/>
</dbReference>
<dbReference type="InterPro" id="IPR000713">
    <property type="entry name" value="Mur_ligase_N"/>
</dbReference>
<feature type="binding site" evidence="19">
    <location>
        <begin position="151"/>
        <end position="152"/>
    </location>
    <ligand>
        <name>UDP-N-acetyl-alpha-D-muramoyl-L-alanyl-D-glutamate</name>
        <dbReference type="ChEBI" id="CHEBI:83900"/>
    </ligand>
</feature>
<dbReference type="GO" id="GO:0004326">
    <property type="term" value="F:tetrahydrofolylpolyglutamate synthase activity"/>
    <property type="evidence" value="ECO:0007669"/>
    <property type="project" value="InterPro"/>
</dbReference>
<dbReference type="GO" id="GO:0071555">
    <property type="term" value="P:cell wall organization"/>
    <property type="evidence" value="ECO:0007669"/>
    <property type="project" value="UniProtKB-KW"/>
</dbReference>
<comment type="cofactor">
    <cofactor evidence="19">
        <name>Mg(2+)</name>
        <dbReference type="ChEBI" id="CHEBI:18420"/>
    </cofactor>
</comment>
<feature type="binding site" evidence="19">
    <location>
        <position position="458"/>
    </location>
    <ligand>
        <name>meso-2,6-diaminopimelate</name>
        <dbReference type="ChEBI" id="CHEBI:57791"/>
    </ligand>
</feature>
<protein>
    <recommendedName>
        <fullName evidence="15 19">UDP-N-acetylmuramoyl-L-alanyl-D-glutamate--2,6-diaminopimelate ligase</fullName>
        <ecNumber evidence="14 19">6.3.2.13</ecNumber>
    </recommendedName>
    <alternativeName>
        <fullName evidence="16 19">Meso-A2pm-adding enzyme</fullName>
    </alternativeName>
    <alternativeName>
        <fullName evidence="17 19">Meso-diaminopimelate-adding enzyme</fullName>
    </alternativeName>
    <alternativeName>
        <fullName evidence="18 19">UDP-MurNAc-L-Ala-D-Glu:meso-diaminopimelate ligase</fullName>
    </alternativeName>
    <alternativeName>
        <fullName evidence="19">UDP-MurNAc-tripeptide synthetase</fullName>
    </alternativeName>
    <alternativeName>
        <fullName evidence="19">UDP-N-acetylmuramyl-tripeptide synthetase</fullName>
    </alternativeName>
</protein>
<feature type="binding site" evidence="19">
    <location>
        <begin position="408"/>
        <end position="411"/>
    </location>
    <ligand>
        <name>meso-2,6-diaminopimelate</name>
        <dbReference type="ChEBI" id="CHEBI:57791"/>
    </ligand>
</feature>
<dbReference type="STRING" id="745820.SAMN04488053_101244"/>
<dbReference type="EMBL" id="FNIL01000001">
    <property type="protein sequence ID" value="SDN24954.1"/>
    <property type="molecule type" value="Genomic_DNA"/>
</dbReference>
<feature type="binding site" evidence="19">
    <location>
        <begin position="109"/>
        <end position="115"/>
    </location>
    <ligand>
        <name>ATP</name>
        <dbReference type="ChEBI" id="CHEBI:30616"/>
    </ligand>
</feature>
<dbReference type="InterPro" id="IPR036615">
    <property type="entry name" value="Mur_ligase_C_dom_sf"/>
</dbReference>
<dbReference type="SUPFAM" id="SSF53244">
    <property type="entry name" value="MurD-like peptide ligases, peptide-binding domain"/>
    <property type="match status" value="1"/>
</dbReference>